<dbReference type="GO" id="GO:0009306">
    <property type="term" value="P:protein secretion"/>
    <property type="evidence" value="ECO:0007669"/>
    <property type="project" value="TreeGrafter"/>
</dbReference>
<comment type="subcellular location">
    <subcellularLocation>
        <location evidence="1">Membrane</location>
    </subcellularLocation>
</comment>
<dbReference type="InterPro" id="IPR038591">
    <property type="entry name" value="NolW-like_sf"/>
</dbReference>
<dbReference type="InterPro" id="IPR050810">
    <property type="entry name" value="Bact_Secretion_Sys_Channel"/>
</dbReference>
<feature type="non-terminal residue" evidence="5">
    <location>
        <position position="255"/>
    </location>
</feature>
<evidence type="ECO:0000313" key="5">
    <source>
        <dbReference type="EMBL" id="SVC42856.1"/>
    </source>
</evidence>
<organism evidence="5">
    <name type="scientific">marine metagenome</name>
    <dbReference type="NCBI Taxonomy" id="408172"/>
    <lineage>
        <taxon>unclassified sequences</taxon>
        <taxon>metagenomes</taxon>
        <taxon>ecological metagenomes</taxon>
    </lineage>
</organism>
<dbReference type="AlphaFoldDB" id="A0A382M1V1"/>
<keyword evidence="2" id="KW-0732">Signal</keyword>
<protein>
    <recommendedName>
        <fullName evidence="4">NolW-like domain-containing protein</fullName>
    </recommendedName>
</protein>
<evidence type="ECO:0000256" key="2">
    <source>
        <dbReference type="ARBA" id="ARBA00022729"/>
    </source>
</evidence>
<name>A0A382M1V1_9ZZZZ</name>
<dbReference type="Gene3D" id="3.55.50.30">
    <property type="match status" value="1"/>
</dbReference>
<sequence>MLNKPFIFVLNISRCLSVKWPLPLHGWLLLLLLIVPLAPQQVEAAGKKDKVTINLPQNLVLKEFIKIISMRTNTVFVYQEQILRGQMSITAPPNFQVTAEDAFFFFEKILKTQGLAMVRREGSNVVEIIPAAEARFKRLPISTDEEGVGASGGNYVMRLIPVRHSDLKRIQAALQPIFSKTGVMLVYEPLDVLIVIDDAANIERIVEIIDALDVPLPEGLEKTVTFHRVLHNNVAEIHKTVSELFANLTLKGKPY</sequence>
<dbReference type="InterPro" id="IPR005644">
    <property type="entry name" value="NolW-like"/>
</dbReference>
<dbReference type="GO" id="GO:0015627">
    <property type="term" value="C:type II protein secretion system complex"/>
    <property type="evidence" value="ECO:0007669"/>
    <property type="project" value="TreeGrafter"/>
</dbReference>
<dbReference type="PANTHER" id="PTHR30332:SF24">
    <property type="entry name" value="SECRETIN GSPD-RELATED"/>
    <property type="match status" value="1"/>
</dbReference>
<evidence type="ECO:0000256" key="3">
    <source>
        <dbReference type="ARBA" id="ARBA00023136"/>
    </source>
</evidence>
<dbReference type="Gene3D" id="3.30.1370.120">
    <property type="match status" value="1"/>
</dbReference>
<evidence type="ECO:0000259" key="4">
    <source>
        <dbReference type="Pfam" id="PF03958"/>
    </source>
</evidence>
<feature type="domain" description="NolW-like" evidence="4">
    <location>
        <begin position="157"/>
        <end position="216"/>
    </location>
</feature>
<reference evidence="5" key="1">
    <citation type="submission" date="2018-05" db="EMBL/GenBank/DDBJ databases">
        <authorList>
            <person name="Lanie J.A."/>
            <person name="Ng W.-L."/>
            <person name="Kazmierczak K.M."/>
            <person name="Andrzejewski T.M."/>
            <person name="Davidsen T.M."/>
            <person name="Wayne K.J."/>
            <person name="Tettelin H."/>
            <person name="Glass J.I."/>
            <person name="Rusch D."/>
            <person name="Podicherti R."/>
            <person name="Tsui H.-C.T."/>
            <person name="Winkler M.E."/>
        </authorList>
    </citation>
    <scope>NUCLEOTIDE SEQUENCE</scope>
</reference>
<gene>
    <name evidence="5" type="ORF">METZ01_LOCUS295710</name>
</gene>
<dbReference type="EMBL" id="UINC01090689">
    <property type="protein sequence ID" value="SVC42856.1"/>
    <property type="molecule type" value="Genomic_DNA"/>
</dbReference>
<keyword evidence="3" id="KW-0472">Membrane</keyword>
<dbReference type="GO" id="GO:0016020">
    <property type="term" value="C:membrane"/>
    <property type="evidence" value="ECO:0007669"/>
    <property type="project" value="UniProtKB-SubCell"/>
</dbReference>
<evidence type="ECO:0000256" key="1">
    <source>
        <dbReference type="ARBA" id="ARBA00004370"/>
    </source>
</evidence>
<proteinExistence type="predicted"/>
<dbReference type="Pfam" id="PF03958">
    <property type="entry name" value="Secretin_N"/>
    <property type="match status" value="1"/>
</dbReference>
<accession>A0A382M1V1</accession>
<dbReference type="PANTHER" id="PTHR30332">
    <property type="entry name" value="PROBABLE GENERAL SECRETION PATHWAY PROTEIN D"/>
    <property type="match status" value="1"/>
</dbReference>